<dbReference type="Proteomes" id="UP000789702">
    <property type="component" value="Unassembled WGS sequence"/>
</dbReference>
<proteinExistence type="predicted"/>
<dbReference type="EMBL" id="CAJVPU010023795">
    <property type="protein sequence ID" value="CAG8689872.1"/>
    <property type="molecule type" value="Genomic_DNA"/>
</dbReference>
<sequence length="125" mass="14148">MPFNTSSIPWEALNTINTFNTCDMTCIVEPSLGLLLIIGGSHPPVARFQVYNFTSNAWNEDYEIQNLNNYPEGIGLIFQPRSVLIEPKVILIWGGLTGVAPRIRVIYKLNMTVSPWKWESIEHNA</sequence>
<keyword evidence="2" id="KW-1185">Reference proteome</keyword>
<organism evidence="1 2">
    <name type="scientific">Dentiscutata heterogama</name>
    <dbReference type="NCBI Taxonomy" id="1316150"/>
    <lineage>
        <taxon>Eukaryota</taxon>
        <taxon>Fungi</taxon>
        <taxon>Fungi incertae sedis</taxon>
        <taxon>Mucoromycota</taxon>
        <taxon>Glomeromycotina</taxon>
        <taxon>Glomeromycetes</taxon>
        <taxon>Diversisporales</taxon>
        <taxon>Gigasporaceae</taxon>
        <taxon>Dentiscutata</taxon>
    </lineage>
</organism>
<name>A0ACA9P8T2_9GLOM</name>
<reference evidence="1" key="1">
    <citation type="submission" date="2021-06" db="EMBL/GenBank/DDBJ databases">
        <authorList>
            <person name="Kallberg Y."/>
            <person name="Tangrot J."/>
            <person name="Rosling A."/>
        </authorList>
    </citation>
    <scope>NUCLEOTIDE SEQUENCE</scope>
    <source>
        <strain evidence="1">IL203A</strain>
    </source>
</reference>
<feature type="non-terminal residue" evidence="1">
    <location>
        <position position="125"/>
    </location>
</feature>
<accession>A0ACA9P8T2</accession>
<evidence type="ECO:0000313" key="2">
    <source>
        <dbReference type="Proteomes" id="UP000789702"/>
    </source>
</evidence>
<protein>
    <submittedName>
        <fullName evidence="1">12891_t:CDS:1</fullName>
    </submittedName>
</protein>
<evidence type="ECO:0000313" key="1">
    <source>
        <dbReference type="EMBL" id="CAG8689872.1"/>
    </source>
</evidence>
<comment type="caution">
    <text evidence="1">The sequence shown here is derived from an EMBL/GenBank/DDBJ whole genome shotgun (WGS) entry which is preliminary data.</text>
</comment>
<gene>
    <name evidence="1" type="ORF">DHETER_LOCUS11196</name>
</gene>